<dbReference type="GO" id="GO:0005886">
    <property type="term" value="C:plasma membrane"/>
    <property type="evidence" value="ECO:0007669"/>
    <property type="project" value="UniProtKB-SubCell"/>
</dbReference>
<dbReference type="STRING" id="207949.RED65_16116"/>
<accession>Q1N2M8</accession>
<dbReference type="Proteomes" id="UP000004263">
    <property type="component" value="Unassembled WGS sequence"/>
</dbReference>
<evidence type="ECO:0000313" key="2">
    <source>
        <dbReference type="EMBL" id="EAT12379.1"/>
    </source>
</evidence>
<sequence>MVISFREKQLSFRPVYTLIMLVGIGICLWAAQWQYFKAQAYQQPVIPSIQLTGEFFNETTRFLDNQTLNGDVGYGVLTVFKSGKQFYLINRGFYEYQDRYSMPDISPVNGVVTLRGKLTTPAQPLVLDTTVSDPIKKRIQSINVKTLSNELGILISHYIVQSEGKGLLTPLPVRDPYLSEHKHLGYALQWLLLAIAGFVILLFASINKKNKKEV</sequence>
<feature type="transmembrane region" description="Helical" evidence="1">
    <location>
        <begin position="187"/>
        <end position="206"/>
    </location>
</feature>
<proteinExistence type="inferred from homology"/>
<dbReference type="Pfam" id="PF02104">
    <property type="entry name" value="SURF1"/>
    <property type="match status" value="1"/>
</dbReference>
<evidence type="ECO:0000313" key="3">
    <source>
        <dbReference type="Proteomes" id="UP000004263"/>
    </source>
</evidence>
<dbReference type="HOGENOM" id="CLU_047737_2_2_6"/>
<protein>
    <recommendedName>
        <fullName evidence="1">SURF1-like protein</fullName>
    </recommendedName>
</protein>
<keyword evidence="1" id="KW-0472">Membrane</keyword>
<keyword evidence="1" id="KW-1003">Cell membrane</keyword>
<keyword evidence="1" id="KW-1133">Transmembrane helix</keyword>
<feature type="transmembrane region" description="Helical" evidence="1">
    <location>
        <begin position="12"/>
        <end position="31"/>
    </location>
</feature>
<evidence type="ECO:0000256" key="1">
    <source>
        <dbReference type="RuleBase" id="RU363076"/>
    </source>
</evidence>
<comment type="similarity">
    <text evidence="1">Belongs to the SURF1 family.</text>
</comment>
<reference evidence="2 3" key="1">
    <citation type="submission" date="2006-03" db="EMBL/GenBank/DDBJ databases">
        <authorList>
            <person name="Pinhassi J."/>
            <person name="Pedros-Alio C."/>
            <person name="Ferriera S."/>
            <person name="Johnson J."/>
            <person name="Kravitz S."/>
            <person name="Halpern A."/>
            <person name="Remington K."/>
            <person name="Beeson K."/>
            <person name="Tran B."/>
            <person name="Rogers Y.-H."/>
            <person name="Friedman R."/>
            <person name="Venter J.C."/>
        </authorList>
    </citation>
    <scope>NUCLEOTIDE SEQUENCE [LARGE SCALE GENOMIC DNA]</scope>
    <source>
        <strain evidence="2 3">RED65</strain>
    </source>
</reference>
<organism evidence="2 3">
    <name type="scientific">Bermanella marisrubri</name>
    <dbReference type="NCBI Taxonomy" id="207949"/>
    <lineage>
        <taxon>Bacteria</taxon>
        <taxon>Pseudomonadati</taxon>
        <taxon>Pseudomonadota</taxon>
        <taxon>Gammaproteobacteria</taxon>
        <taxon>Oceanospirillales</taxon>
        <taxon>Oceanospirillaceae</taxon>
        <taxon>Bermanella</taxon>
    </lineage>
</organism>
<dbReference type="EMBL" id="AAQH01000007">
    <property type="protein sequence ID" value="EAT12379.1"/>
    <property type="molecule type" value="Genomic_DNA"/>
</dbReference>
<dbReference type="InterPro" id="IPR002994">
    <property type="entry name" value="Surf1/Shy1"/>
</dbReference>
<keyword evidence="1 2" id="KW-0812">Transmembrane</keyword>
<comment type="subcellular location">
    <subcellularLocation>
        <location evidence="1">Cell membrane</location>
        <topology evidence="1">Multi-pass membrane protein</topology>
    </subcellularLocation>
</comment>
<name>Q1N2M8_9GAMM</name>
<dbReference type="CDD" id="cd06662">
    <property type="entry name" value="SURF1"/>
    <property type="match status" value="1"/>
</dbReference>
<gene>
    <name evidence="2" type="ORF">RED65_16116</name>
</gene>
<dbReference type="PROSITE" id="PS50895">
    <property type="entry name" value="SURF1"/>
    <property type="match status" value="1"/>
</dbReference>
<comment type="caution">
    <text evidence="2">The sequence shown here is derived from an EMBL/GenBank/DDBJ whole genome shotgun (WGS) entry which is preliminary data.</text>
</comment>
<dbReference type="AlphaFoldDB" id="Q1N2M8"/>
<keyword evidence="3" id="KW-1185">Reference proteome</keyword>
<dbReference type="RefSeq" id="WP_007018188.1">
    <property type="nucleotide sequence ID" value="NZ_CH724116.1"/>
</dbReference>